<dbReference type="HOGENOM" id="CLU_2161136_0_0_1"/>
<dbReference type="OrthoDB" id="381190at2759"/>
<reference evidence="1 3" key="1">
    <citation type="submission" date="2008-03" db="EMBL/GenBank/DDBJ databases">
        <title>Annotation of Ixodes scapularis.</title>
        <authorList>
            <consortium name="Ixodes scapularis Genome Project Consortium"/>
            <person name="Caler E."/>
            <person name="Hannick L.I."/>
            <person name="Bidwell S."/>
            <person name="Joardar V."/>
            <person name="Thiagarajan M."/>
            <person name="Amedeo P."/>
            <person name="Galinsky K.J."/>
            <person name="Schobel S."/>
            <person name="Inman J."/>
            <person name="Hostetler J."/>
            <person name="Miller J."/>
            <person name="Hammond M."/>
            <person name="Megy K."/>
            <person name="Lawson D."/>
            <person name="Kodira C."/>
            <person name="Sutton G."/>
            <person name="Meyer J."/>
            <person name="Hill C.A."/>
            <person name="Birren B."/>
            <person name="Nene V."/>
            <person name="Collins F."/>
            <person name="Alarcon-Chaidez F."/>
            <person name="Wikel S."/>
            <person name="Strausberg R."/>
        </authorList>
    </citation>
    <scope>NUCLEOTIDE SEQUENCE [LARGE SCALE GENOMIC DNA]</scope>
    <source>
        <strain evidence="3">Wikel</strain>
        <strain evidence="1">Wikel colony</strain>
    </source>
</reference>
<dbReference type="VEuPathDB" id="VectorBase:ISCW012279"/>
<dbReference type="EMBL" id="ABJB010151183">
    <property type="status" value="NOT_ANNOTATED_CDS"/>
    <property type="molecule type" value="Genomic_DNA"/>
</dbReference>
<keyword evidence="3" id="KW-1185">Reference proteome</keyword>
<accession>B7QCD8</accession>
<evidence type="ECO:0000313" key="1">
    <source>
        <dbReference type="EMBL" id="EEC16510.1"/>
    </source>
</evidence>
<dbReference type="EMBL" id="DS906784">
    <property type="protein sequence ID" value="EEC16510.1"/>
    <property type="molecule type" value="Genomic_DNA"/>
</dbReference>
<dbReference type="EnsemblMetazoa" id="ISCW012279-RA">
    <property type="protein sequence ID" value="ISCW012279-PA"/>
    <property type="gene ID" value="ISCW012279"/>
</dbReference>
<evidence type="ECO:0000313" key="3">
    <source>
        <dbReference type="Proteomes" id="UP000001555"/>
    </source>
</evidence>
<dbReference type="EMBL" id="ABJB010936998">
    <property type="status" value="NOT_ANNOTATED_CDS"/>
    <property type="molecule type" value="Genomic_DNA"/>
</dbReference>
<gene>
    <name evidence="1" type="ORF">IscW_ISCW012279</name>
</gene>
<dbReference type="VEuPathDB" id="VectorBase:ISCP_023123"/>
<evidence type="ECO:0000313" key="2">
    <source>
        <dbReference type="EnsemblMetazoa" id="ISCW012279-PA"/>
    </source>
</evidence>
<sequence length="111" mass="11768">MAQAYRGASNAFRDLKSSLQSPSVQSALDQSSEKKGNLTWDGVAFNVLKVVSTEVDRLSERGLRGGARSAASAGGDLLQAAALLRTLVQSASRSESHLLAALMPRCRCHIP</sequence>
<dbReference type="PaxDb" id="6945-B7QCD8"/>
<name>B7QCD8_IXOSC</name>
<proteinExistence type="predicted"/>
<dbReference type="VEuPathDB" id="VectorBase:ISCI012279"/>
<reference evidence="2" key="2">
    <citation type="submission" date="2020-05" db="UniProtKB">
        <authorList>
            <consortium name="EnsemblMetazoa"/>
        </authorList>
    </citation>
    <scope>IDENTIFICATION</scope>
    <source>
        <strain evidence="2">wikel</strain>
    </source>
</reference>
<protein>
    <submittedName>
        <fullName evidence="1 2">Uncharacterized protein</fullName>
    </submittedName>
</protein>
<organism>
    <name type="scientific">Ixodes scapularis</name>
    <name type="common">Black-legged tick</name>
    <name type="synonym">Deer tick</name>
    <dbReference type="NCBI Taxonomy" id="6945"/>
    <lineage>
        <taxon>Eukaryota</taxon>
        <taxon>Metazoa</taxon>
        <taxon>Ecdysozoa</taxon>
        <taxon>Arthropoda</taxon>
        <taxon>Chelicerata</taxon>
        <taxon>Arachnida</taxon>
        <taxon>Acari</taxon>
        <taxon>Parasitiformes</taxon>
        <taxon>Ixodida</taxon>
        <taxon>Ixodoidea</taxon>
        <taxon>Ixodidae</taxon>
        <taxon>Ixodinae</taxon>
        <taxon>Ixodes</taxon>
    </lineage>
</organism>
<dbReference type="EMBL" id="ABJB010187301">
    <property type="status" value="NOT_ANNOTATED_CDS"/>
    <property type="molecule type" value="Genomic_DNA"/>
</dbReference>
<dbReference type="AlphaFoldDB" id="B7QCD8"/>
<dbReference type="Proteomes" id="UP000001555">
    <property type="component" value="Unassembled WGS sequence"/>
</dbReference>
<dbReference type="InParanoid" id="B7QCD8"/>